<reference evidence="9 10" key="1">
    <citation type="submission" date="2018-08" db="EMBL/GenBank/DDBJ databases">
        <title>Genome sequence of Methylocystis hirsuta CSC1, a methanotroph able to accumulate PHAs.</title>
        <authorList>
            <person name="Bordel S."/>
            <person name="Rodriguez E."/>
            <person name="Gancedo J."/>
            <person name="Munoz R."/>
        </authorList>
    </citation>
    <scope>NUCLEOTIDE SEQUENCE [LARGE SCALE GENOMIC DNA]</scope>
    <source>
        <strain evidence="9 10">CSC1</strain>
    </source>
</reference>
<evidence type="ECO:0000313" key="10">
    <source>
        <dbReference type="Proteomes" id="UP000268623"/>
    </source>
</evidence>
<comment type="caution">
    <text evidence="9">The sequence shown here is derived from an EMBL/GenBank/DDBJ whole genome shotgun (WGS) entry which is preliminary data.</text>
</comment>
<dbReference type="SUPFAM" id="SSF54849">
    <property type="entry name" value="GroEL-intermediate domain like"/>
    <property type="match status" value="1"/>
</dbReference>
<dbReference type="SUPFAM" id="SSF52029">
    <property type="entry name" value="GroEL apical domain-like"/>
    <property type="match status" value="1"/>
</dbReference>
<evidence type="ECO:0000256" key="7">
    <source>
        <dbReference type="RuleBase" id="RU000418"/>
    </source>
</evidence>
<comment type="similarity">
    <text evidence="1 7">Belongs to the chaperonin (HSP60) family.</text>
</comment>
<dbReference type="NCBIfam" id="NF009487">
    <property type="entry name" value="PRK12849.1"/>
    <property type="match status" value="1"/>
</dbReference>
<evidence type="ECO:0000256" key="4">
    <source>
        <dbReference type="ARBA" id="ARBA00022840"/>
    </source>
</evidence>
<dbReference type="Pfam" id="PF00118">
    <property type="entry name" value="Cpn60_TCP1"/>
    <property type="match status" value="1"/>
</dbReference>
<keyword evidence="5" id="KW-0143">Chaperone</keyword>
<comment type="subunit">
    <text evidence="8">Forms a cylinder of 14 subunits composed of two heptameric rings stacked back-to-back. Interacts with the co-chaperonin GroES.</text>
</comment>
<comment type="function">
    <text evidence="8">Together with its co-chaperonin GroES, plays an essential role in assisting protein folding. The GroEL-GroES system forms a nano-cage that allows encapsulation of the non-native substrate proteins and provides a physical environment optimized to promote and accelerate protein folding.</text>
</comment>
<dbReference type="AlphaFoldDB" id="A0A3M9XL92"/>
<dbReference type="PANTHER" id="PTHR45633">
    <property type="entry name" value="60 KDA HEAT SHOCK PROTEIN, MITOCHONDRIAL"/>
    <property type="match status" value="1"/>
</dbReference>
<dbReference type="InterPro" id="IPR027413">
    <property type="entry name" value="GROEL-like_equatorial_sf"/>
</dbReference>
<name>A0A3M9XL92_9HYPH</name>
<dbReference type="Gene3D" id="3.50.7.10">
    <property type="entry name" value="GroEL"/>
    <property type="match status" value="1"/>
</dbReference>
<dbReference type="InterPro" id="IPR002423">
    <property type="entry name" value="Cpn60/GroEL/TCP-1"/>
</dbReference>
<evidence type="ECO:0000256" key="2">
    <source>
        <dbReference type="ARBA" id="ARBA00022490"/>
    </source>
</evidence>
<dbReference type="InterPro" id="IPR001844">
    <property type="entry name" value="Cpn60/GroEL"/>
</dbReference>
<keyword evidence="4" id="KW-0067">ATP-binding</keyword>
<dbReference type="GO" id="GO:0140662">
    <property type="term" value="F:ATP-dependent protein folding chaperone"/>
    <property type="evidence" value="ECO:0007669"/>
    <property type="project" value="InterPro"/>
</dbReference>
<dbReference type="InterPro" id="IPR027409">
    <property type="entry name" value="GroEL-like_apical_dom_sf"/>
</dbReference>
<dbReference type="GO" id="GO:0016853">
    <property type="term" value="F:isomerase activity"/>
    <property type="evidence" value="ECO:0007669"/>
    <property type="project" value="UniProtKB-KW"/>
</dbReference>
<keyword evidence="2" id="KW-0963">Cytoplasm</keyword>
<dbReference type="FunFam" id="3.50.7.10:FF:000001">
    <property type="entry name" value="60 kDa chaperonin"/>
    <property type="match status" value="1"/>
</dbReference>
<dbReference type="InterPro" id="IPR027410">
    <property type="entry name" value="TCP-1-like_intermed_sf"/>
</dbReference>
<evidence type="ECO:0000313" key="9">
    <source>
        <dbReference type="EMBL" id="RNJ49037.1"/>
    </source>
</evidence>
<evidence type="ECO:0000256" key="3">
    <source>
        <dbReference type="ARBA" id="ARBA00022741"/>
    </source>
</evidence>
<evidence type="ECO:0000256" key="8">
    <source>
        <dbReference type="RuleBase" id="RU000419"/>
    </source>
</evidence>
<dbReference type="Gene3D" id="3.30.260.10">
    <property type="entry name" value="TCP-1-like chaperonin intermediate domain"/>
    <property type="match status" value="1"/>
</dbReference>
<dbReference type="PRINTS" id="PR00298">
    <property type="entry name" value="CHAPERONIN60"/>
</dbReference>
<dbReference type="OrthoDB" id="9766614at2"/>
<gene>
    <name evidence="9" type="ORF">D1O30_04850</name>
</gene>
<keyword evidence="6" id="KW-0413">Isomerase</keyword>
<dbReference type="Proteomes" id="UP000268623">
    <property type="component" value="Unassembled WGS sequence"/>
</dbReference>
<dbReference type="SUPFAM" id="SSF48592">
    <property type="entry name" value="GroEL equatorial domain-like"/>
    <property type="match status" value="1"/>
</dbReference>
<dbReference type="Gene3D" id="1.10.560.10">
    <property type="entry name" value="GroEL-like equatorial domain"/>
    <property type="match status" value="1"/>
</dbReference>
<keyword evidence="10" id="KW-1185">Reference proteome</keyword>
<dbReference type="NCBIfam" id="NF009488">
    <property type="entry name" value="PRK12850.1"/>
    <property type="match status" value="1"/>
</dbReference>
<evidence type="ECO:0000256" key="1">
    <source>
        <dbReference type="ARBA" id="ARBA00006607"/>
    </source>
</evidence>
<keyword evidence="3" id="KW-0547">Nucleotide-binding</keyword>
<sequence>MAKDIQFGDGVRRDILVGVRTLADSVGVTLGPRGRNVIIEHRAHGLPPVATKDGVTVAQAIELPGRRESIGVSMVRAMATTVSREAGDGTTTAVVLARRIAEDTRKALASGMNPRELTIGIERAMKAVDEELVRQARPCTERTRLSHVATIASGGEEDIGEIVADALDQAGAGGVISAELGEGVCDEIECVDGMRWEQGYRSPYFMTDSKRQLAELQDAYVLIYDRVINDFSELIPTLEIVRETGGSLLVVAENFEDSALPGLLLNHIRKNLLSIAVKGPGFGDSRYDYLLDLAALTGARPIMESFGEDLSSVTRTHLGKARRVVASEDATIVIGAGGDPEAIADRLARARRELDWIVNGDRSQGSPSGKRREVEKLEGRISALTGKMMTIKVGGYSDVLIKERLQRVDNALNSARMAREQGVVAGGGVALYRARRALEHLTGEGLDQNHGVAIVRDALDEPLRRIAANAGLDANELLFELRRGDSDFFGFDVRRGQWGDMYEMGVIDPVGVTRLALRNAVGTATSLMMVECAVTILPPDDPTFGFSGGAAAATREDPRC</sequence>
<dbReference type="RefSeq" id="WP_123175022.1">
    <property type="nucleotide sequence ID" value="NZ_QWDD01000001.1"/>
</dbReference>
<proteinExistence type="inferred from homology"/>
<organism evidence="9 10">
    <name type="scientific">Methylocystis hirsuta</name>
    <dbReference type="NCBI Taxonomy" id="369798"/>
    <lineage>
        <taxon>Bacteria</taxon>
        <taxon>Pseudomonadati</taxon>
        <taxon>Pseudomonadota</taxon>
        <taxon>Alphaproteobacteria</taxon>
        <taxon>Hyphomicrobiales</taxon>
        <taxon>Methylocystaceae</taxon>
        <taxon>Methylocystis</taxon>
    </lineage>
</organism>
<dbReference type="GO" id="GO:0005524">
    <property type="term" value="F:ATP binding"/>
    <property type="evidence" value="ECO:0007669"/>
    <property type="project" value="UniProtKB-KW"/>
</dbReference>
<accession>A0A3M9XL92</accession>
<dbReference type="NCBIfam" id="NF009489">
    <property type="entry name" value="PRK12851.1"/>
    <property type="match status" value="1"/>
</dbReference>
<dbReference type="CDD" id="cd03344">
    <property type="entry name" value="GroEL"/>
    <property type="match status" value="1"/>
</dbReference>
<evidence type="ECO:0000256" key="6">
    <source>
        <dbReference type="ARBA" id="ARBA00023235"/>
    </source>
</evidence>
<evidence type="ECO:0000256" key="5">
    <source>
        <dbReference type="ARBA" id="ARBA00023186"/>
    </source>
</evidence>
<dbReference type="EMBL" id="QWDD01000001">
    <property type="protein sequence ID" value="RNJ49037.1"/>
    <property type="molecule type" value="Genomic_DNA"/>
</dbReference>
<dbReference type="NCBIfam" id="NF000592">
    <property type="entry name" value="PRK00013.1"/>
    <property type="match status" value="1"/>
</dbReference>
<dbReference type="GO" id="GO:0042026">
    <property type="term" value="P:protein refolding"/>
    <property type="evidence" value="ECO:0007669"/>
    <property type="project" value="InterPro"/>
</dbReference>
<protein>
    <recommendedName>
        <fullName evidence="8">60 kDa chaperonin</fullName>
    </recommendedName>
</protein>